<comment type="caution">
    <text evidence="1">The sequence shown here is derived from an EMBL/GenBank/DDBJ whole genome shotgun (WGS) entry which is preliminary data.</text>
</comment>
<reference evidence="2" key="1">
    <citation type="journal article" date="2019" name="Int. J. Syst. Evol. Microbiol.">
        <title>The Global Catalogue of Microorganisms (GCM) 10K type strain sequencing project: providing services to taxonomists for standard genome sequencing and annotation.</title>
        <authorList>
            <consortium name="The Broad Institute Genomics Platform"/>
            <consortium name="The Broad Institute Genome Sequencing Center for Infectious Disease"/>
            <person name="Wu L."/>
            <person name="Ma J."/>
        </authorList>
    </citation>
    <scope>NUCLEOTIDE SEQUENCE [LARGE SCALE GENOMIC DNA]</scope>
    <source>
        <strain evidence="2">JCM 16702</strain>
    </source>
</reference>
<dbReference type="Proteomes" id="UP001500683">
    <property type="component" value="Unassembled WGS sequence"/>
</dbReference>
<name>A0ABP7VCG5_9ACTN</name>
<proteinExistence type="predicted"/>
<evidence type="ECO:0000313" key="1">
    <source>
        <dbReference type="EMBL" id="GAA4063904.1"/>
    </source>
</evidence>
<organism evidence="1 2">
    <name type="scientific">Actinomadura miaoliensis</name>
    <dbReference type="NCBI Taxonomy" id="430685"/>
    <lineage>
        <taxon>Bacteria</taxon>
        <taxon>Bacillati</taxon>
        <taxon>Actinomycetota</taxon>
        <taxon>Actinomycetes</taxon>
        <taxon>Streptosporangiales</taxon>
        <taxon>Thermomonosporaceae</taxon>
        <taxon>Actinomadura</taxon>
    </lineage>
</organism>
<evidence type="ECO:0000313" key="2">
    <source>
        <dbReference type="Proteomes" id="UP001500683"/>
    </source>
</evidence>
<protein>
    <recommendedName>
        <fullName evidence="3">DUF885 domain-containing protein</fullName>
    </recommendedName>
</protein>
<dbReference type="EMBL" id="BAAAZG010000006">
    <property type="protein sequence ID" value="GAA4063904.1"/>
    <property type="molecule type" value="Genomic_DNA"/>
</dbReference>
<accession>A0ABP7VCG5</accession>
<evidence type="ECO:0008006" key="3">
    <source>
        <dbReference type="Google" id="ProtNLM"/>
    </source>
</evidence>
<dbReference type="RefSeq" id="WP_344943290.1">
    <property type="nucleotide sequence ID" value="NZ_BAAAZG010000006.1"/>
</dbReference>
<gene>
    <name evidence="1" type="ORF">GCM10022214_16970</name>
</gene>
<keyword evidence="2" id="KW-1185">Reference proteome</keyword>
<sequence length="393" mass="43057">MSLRDDIETVLRAWNAHEVQRGASPIIDFDCHPGGPEPDPAPDRLTVYRQLADLRQDATGPLAARLDADLAYLGALLGEHPPLNDYVRATQGCDAAGWPDDYIAERFDQARTALADLGIAWGPDTNRELRRAEGPLDVSDAPHAIRQAADDLESAIREATGSTAPYTLTIETAEVDAYWTYWLDGAGHNVRLRLNLPNVEFTQAGARQFALHEVLGHGLQSASYTASAAAEDVPWVRLLSIHAPHQVLLEGLAQAWPLFVLPDDKVLITRVRLAHYTQLVLSQAHRAINTGTPAAECADYLRACVPWWSDKTISGYLTDRGAAPTHRTYMWAYPAGFDWFAALADTDAKVSREVLHAAYRDPLTPTDLAQLWPEGPPIGGPGGPVRLWKPPVP</sequence>